<dbReference type="Pfam" id="PF01412">
    <property type="entry name" value="ArfGap"/>
    <property type="match status" value="2"/>
</dbReference>
<dbReference type="GO" id="GO:0005096">
    <property type="term" value="F:GTPase activator activity"/>
    <property type="evidence" value="ECO:0007669"/>
    <property type="project" value="InterPro"/>
</dbReference>
<dbReference type="InterPro" id="IPR037278">
    <property type="entry name" value="ARFGAP/RecO"/>
</dbReference>
<dbReference type="PANTHER" id="PTHR46134">
    <property type="entry name" value="DRONGO, ISOFORM F"/>
    <property type="match status" value="1"/>
</dbReference>
<name>A0A0D8XJE8_DICVI</name>
<dbReference type="SMART" id="SM00105">
    <property type="entry name" value="ArfGap"/>
    <property type="match status" value="1"/>
</dbReference>
<proteinExistence type="predicted"/>
<dbReference type="CDD" id="cd08838">
    <property type="entry name" value="ArfGap_AGFG"/>
    <property type="match status" value="1"/>
</dbReference>
<dbReference type="SUPFAM" id="SSF57863">
    <property type="entry name" value="ArfGap/RecO-like zinc finger"/>
    <property type="match status" value="2"/>
</dbReference>
<evidence type="ECO:0000259" key="7">
    <source>
        <dbReference type="PROSITE" id="PS50115"/>
    </source>
</evidence>
<feature type="compositionally biased region" description="Low complexity" evidence="6">
    <location>
        <begin position="7"/>
        <end position="16"/>
    </location>
</feature>
<reference evidence="9" key="2">
    <citation type="journal article" date="2016" name="Sci. Rep.">
        <title>Dictyocaulus viviparus genome, variome and transcriptome elucidate lungworm biology and support future intervention.</title>
        <authorList>
            <person name="McNulty S.N."/>
            <person name="Strube C."/>
            <person name="Rosa B.A."/>
            <person name="Martin J.C."/>
            <person name="Tyagi R."/>
            <person name="Choi Y.J."/>
            <person name="Wang Q."/>
            <person name="Hallsworth Pepin K."/>
            <person name="Zhang X."/>
            <person name="Ozersky P."/>
            <person name="Wilson R.K."/>
            <person name="Sternberg P.W."/>
            <person name="Gasser R.B."/>
            <person name="Mitreva M."/>
        </authorList>
    </citation>
    <scope>NUCLEOTIDE SEQUENCE [LARGE SCALE GENOMIC DNA]</scope>
    <source>
        <strain evidence="9">HannoverDv2000</strain>
    </source>
</reference>
<dbReference type="PANTHER" id="PTHR46134:SF3">
    <property type="entry name" value="ARFGAP WITH FG REPEATS 1"/>
    <property type="match status" value="1"/>
</dbReference>
<reference evidence="8 9" key="1">
    <citation type="submission" date="2013-11" db="EMBL/GenBank/DDBJ databases">
        <title>Draft genome of the bovine lungworm Dictyocaulus viviparus.</title>
        <authorList>
            <person name="Mitreva M."/>
        </authorList>
    </citation>
    <scope>NUCLEOTIDE SEQUENCE [LARGE SCALE GENOMIC DNA]</scope>
    <source>
        <strain evidence="8 9">HannoverDv2000</strain>
    </source>
</reference>
<dbReference type="GO" id="GO:0016020">
    <property type="term" value="C:membrane"/>
    <property type="evidence" value="ECO:0007669"/>
    <property type="project" value="TreeGrafter"/>
</dbReference>
<feature type="region of interest" description="Disordered" evidence="6">
    <location>
        <begin position="237"/>
        <end position="258"/>
    </location>
</feature>
<evidence type="ECO:0000313" key="8">
    <source>
        <dbReference type="EMBL" id="KJH42446.1"/>
    </source>
</evidence>
<dbReference type="InterPro" id="IPR052248">
    <property type="entry name" value="Arf-GAP_FG-repeat_protein"/>
</dbReference>
<evidence type="ECO:0000256" key="3">
    <source>
        <dbReference type="ARBA" id="ARBA00022771"/>
    </source>
</evidence>
<evidence type="ECO:0000256" key="2">
    <source>
        <dbReference type="ARBA" id="ARBA00022737"/>
    </source>
</evidence>
<keyword evidence="4" id="KW-0862">Zinc</keyword>
<dbReference type="EMBL" id="KN716663">
    <property type="protein sequence ID" value="KJH42446.1"/>
    <property type="molecule type" value="Genomic_DNA"/>
</dbReference>
<accession>A0A0D8XJE8</accession>
<dbReference type="PROSITE" id="PS50115">
    <property type="entry name" value="ARFGAP"/>
    <property type="match status" value="1"/>
</dbReference>
<dbReference type="InterPro" id="IPR038508">
    <property type="entry name" value="ArfGAP_dom_sf"/>
</dbReference>
<dbReference type="OrthoDB" id="6036at2759"/>
<dbReference type="GO" id="GO:0005737">
    <property type="term" value="C:cytoplasm"/>
    <property type="evidence" value="ECO:0007669"/>
    <property type="project" value="TreeGrafter"/>
</dbReference>
<dbReference type="GO" id="GO:0008270">
    <property type="term" value="F:zinc ion binding"/>
    <property type="evidence" value="ECO:0007669"/>
    <property type="project" value="UniProtKB-KW"/>
</dbReference>
<evidence type="ECO:0000256" key="6">
    <source>
        <dbReference type="SAM" id="MobiDB-lite"/>
    </source>
</evidence>
<gene>
    <name evidence="8" type="ORF">DICVIV_11557</name>
</gene>
<keyword evidence="3 5" id="KW-0863">Zinc-finger</keyword>
<keyword evidence="9" id="KW-1185">Reference proteome</keyword>
<keyword evidence="1" id="KW-0479">Metal-binding</keyword>
<dbReference type="PRINTS" id="PR00405">
    <property type="entry name" value="REVINTRACTNG"/>
</dbReference>
<evidence type="ECO:0000313" key="9">
    <source>
        <dbReference type="Proteomes" id="UP000053766"/>
    </source>
</evidence>
<dbReference type="Proteomes" id="UP000053766">
    <property type="component" value="Unassembled WGS sequence"/>
</dbReference>
<keyword evidence="2" id="KW-0677">Repeat</keyword>
<dbReference type="InterPro" id="IPR001164">
    <property type="entry name" value="ArfGAP_dom"/>
</dbReference>
<feature type="region of interest" description="Disordered" evidence="6">
    <location>
        <begin position="1"/>
        <end position="23"/>
    </location>
</feature>
<organism evidence="8 9">
    <name type="scientific">Dictyocaulus viviparus</name>
    <name type="common">Bovine lungworm</name>
    <dbReference type="NCBI Taxonomy" id="29172"/>
    <lineage>
        <taxon>Eukaryota</taxon>
        <taxon>Metazoa</taxon>
        <taxon>Ecdysozoa</taxon>
        <taxon>Nematoda</taxon>
        <taxon>Chromadorea</taxon>
        <taxon>Rhabditida</taxon>
        <taxon>Rhabditina</taxon>
        <taxon>Rhabditomorpha</taxon>
        <taxon>Strongyloidea</taxon>
        <taxon>Metastrongylidae</taxon>
        <taxon>Dictyocaulus</taxon>
    </lineage>
</organism>
<feature type="domain" description="Arf-GAP" evidence="7">
    <location>
        <begin position="23"/>
        <end position="173"/>
    </location>
</feature>
<sequence>MVNTAHASLSNSSLNAQKKRQDERNLRTLRELSALPGNRFCFECGQRGPTYVNITHGSFCCTTCSEKLIRIPYSTPAYFPRFFLLKIFDYDPFSIWRRGLNPPHRVKSISMATFTNEEIERIRSLGNEENSHTWLGLYSGTPPKIANKEEFTAFLIRKYEKKEWYVSKSELEEQERLLNQAKEVASQSGISVKSSGSTISKQQDLDLFSSDPFTAFGAPMARPVAQVSQDLVFHSDSHNVNQNSSQPFSPPAFAAPPPPLPLKPPVQNNQSAPQVSDPFAPAVVMDSTSKCDLFADFDAKFGDLSLKNSSTVHDFGSPLRVQPLPKSATVSSSLPSQSGPLALYANPFQSNMLHESSLNIPAGPKSCSVPTNPNSDKYSALAELDQMFHHTAKPNLANKDKPAWLPSGFSTGLPPAHCAQTFGDSTQTKTSVGFSSLSKSSTLGAISEMETSVATAYVSSFDNTQQQVLSNSYANITTNPFAQQPFETPYHQQTHGPHIRNTSTVLSGNPFTMPYYQTHGDYYSTICRSNITGLWVVIYLPSPRLAQISIDLLYTILRLCCLLN</sequence>
<evidence type="ECO:0000256" key="4">
    <source>
        <dbReference type="ARBA" id="ARBA00022833"/>
    </source>
</evidence>
<evidence type="ECO:0000256" key="1">
    <source>
        <dbReference type="ARBA" id="ARBA00022723"/>
    </source>
</evidence>
<feature type="compositionally biased region" description="Pro residues" evidence="6">
    <location>
        <begin position="248"/>
        <end position="258"/>
    </location>
</feature>
<protein>
    <submittedName>
        <fullName evidence="8">Putative GTP-ase activating protein</fullName>
    </submittedName>
</protein>
<evidence type="ECO:0000256" key="5">
    <source>
        <dbReference type="PROSITE-ProRule" id="PRU00288"/>
    </source>
</evidence>
<dbReference type="Gene3D" id="1.10.220.150">
    <property type="entry name" value="Arf GTPase activating protein"/>
    <property type="match status" value="1"/>
</dbReference>
<dbReference type="AlphaFoldDB" id="A0A0D8XJE8"/>
<dbReference type="STRING" id="29172.A0A0D8XJE8"/>